<sequence>MADDKDVAEKTIAEDLVVTKYKMAGDIVNRILKLVIGKCVEGASVKAICEYGDSLLNEETSKVFKKEKDLKKGIAFPTCVSVNNCICHFSPVPSEPDYILRDGDVAKVDLGAHIDGFIAVVAHTVVVGAKPDKKIKGRKADAILAAHYASQAALRLLKPGNETYAITDAVQKVAESFKCKPVEGMLSHQLKQFKIDCEKTIIQNPNDAQRKEHEKFDLDKHEVYAMDVLISTGEGVGKETDTRVSIYKKTDETYQLKLKSSRMFYTEVRTKHGNMPFNLRYFEDETKAKMGVNECVKNKLVEPFQVLYEKPSEIVAQYKFTVLIMPNGPHKITGLQFEPELYESEYSVTDPDLKTLLNSSANPKAAKKKKKKSDSTDAEPQPMEAEAAD</sequence>
<dbReference type="SUPFAM" id="SSF46785">
    <property type="entry name" value="Winged helix' DNA-binding domain"/>
    <property type="match status" value="1"/>
</dbReference>
<dbReference type="Gene3D" id="3.90.230.10">
    <property type="entry name" value="Creatinase/methionine aminopeptidase superfamily"/>
    <property type="match status" value="1"/>
</dbReference>
<evidence type="ECO:0000313" key="4">
    <source>
        <dbReference type="EMBL" id="KAL1506776.1"/>
    </source>
</evidence>
<dbReference type="InterPro" id="IPR047113">
    <property type="entry name" value="PA2G4/ARX1"/>
</dbReference>
<dbReference type="PANTHER" id="PTHR10804">
    <property type="entry name" value="PROTEASE FAMILY M24 METHIONYL AMINOPEPTIDASE, AMINOPEPTIDASE P"/>
    <property type="match status" value="1"/>
</dbReference>
<dbReference type="Pfam" id="PF00557">
    <property type="entry name" value="Peptidase_M24"/>
    <property type="match status" value="1"/>
</dbReference>
<evidence type="ECO:0000259" key="3">
    <source>
        <dbReference type="Pfam" id="PF00557"/>
    </source>
</evidence>
<dbReference type="FunFam" id="3.90.230.10:FF:000013">
    <property type="entry name" value="DNA-binding protein, 42 kDa"/>
    <property type="match status" value="1"/>
</dbReference>
<dbReference type="CDD" id="cd01089">
    <property type="entry name" value="PA2G4-like"/>
    <property type="match status" value="1"/>
</dbReference>
<dbReference type="InterPro" id="IPR000994">
    <property type="entry name" value="Pept_M24"/>
</dbReference>
<evidence type="ECO:0000256" key="1">
    <source>
        <dbReference type="ARBA" id="ARBA00007319"/>
    </source>
</evidence>
<comment type="similarity">
    <text evidence="1">Belongs to the peptidase M24 family.</text>
</comment>
<dbReference type="InterPro" id="IPR004545">
    <property type="entry name" value="PA2G4"/>
</dbReference>
<accession>A0ABD1F114</accession>
<feature type="domain" description="Peptidase M24" evidence="3">
    <location>
        <begin position="21"/>
        <end position="203"/>
    </location>
</feature>
<keyword evidence="5" id="KW-1185">Reference proteome</keyword>
<gene>
    <name evidence="4" type="ORF">ABEB36_006077</name>
</gene>
<evidence type="ECO:0000256" key="2">
    <source>
        <dbReference type="SAM" id="MobiDB-lite"/>
    </source>
</evidence>
<reference evidence="4 5" key="1">
    <citation type="submission" date="2024-05" db="EMBL/GenBank/DDBJ databases">
        <title>Genetic variation in Jamaican populations of the coffee berry borer (Hypothenemus hampei).</title>
        <authorList>
            <person name="Errbii M."/>
            <person name="Myrie A."/>
        </authorList>
    </citation>
    <scope>NUCLEOTIDE SEQUENCE [LARGE SCALE GENOMIC DNA]</scope>
    <source>
        <strain evidence="4">JA-Hopewell-2020-01-JO</strain>
        <tissue evidence="4">Whole body</tissue>
    </source>
</reference>
<dbReference type="FunFam" id="1.10.10.10:FF:000029">
    <property type="entry name" value="Proliferation-associated 2G4, a"/>
    <property type="match status" value="1"/>
</dbReference>
<dbReference type="SUPFAM" id="SSF55920">
    <property type="entry name" value="Creatinase/aminopeptidase"/>
    <property type="match status" value="1"/>
</dbReference>
<dbReference type="AlphaFoldDB" id="A0ABD1F114"/>
<dbReference type="EMBL" id="JBDJPC010000004">
    <property type="protein sequence ID" value="KAL1506776.1"/>
    <property type="molecule type" value="Genomic_DNA"/>
</dbReference>
<dbReference type="InterPro" id="IPR036005">
    <property type="entry name" value="Creatinase/aminopeptidase-like"/>
</dbReference>
<protein>
    <recommendedName>
        <fullName evidence="3">Peptidase M24 domain-containing protein</fullName>
    </recommendedName>
</protein>
<dbReference type="NCBIfam" id="TIGR00495">
    <property type="entry name" value="crvDNA_42K"/>
    <property type="match status" value="1"/>
</dbReference>
<dbReference type="InterPro" id="IPR036390">
    <property type="entry name" value="WH_DNA-bd_sf"/>
</dbReference>
<feature type="region of interest" description="Disordered" evidence="2">
    <location>
        <begin position="354"/>
        <end position="389"/>
    </location>
</feature>
<organism evidence="4 5">
    <name type="scientific">Hypothenemus hampei</name>
    <name type="common">Coffee berry borer</name>
    <dbReference type="NCBI Taxonomy" id="57062"/>
    <lineage>
        <taxon>Eukaryota</taxon>
        <taxon>Metazoa</taxon>
        <taxon>Ecdysozoa</taxon>
        <taxon>Arthropoda</taxon>
        <taxon>Hexapoda</taxon>
        <taxon>Insecta</taxon>
        <taxon>Pterygota</taxon>
        <taxon>Neoptera</taxon>
        <taxon>Endopterygota</taxon>
        <taxon>Coleoptera</taxon>
        <taxon>Polyphaga</taxon>
        <taxon>Cucujiformia</taxon>
        <taxon>Curculionidae</taxon>
        <taxon>Scolytinae</taxon>
        <taxon>Hypothenemus</taxon>
    </lineage>
</organism>
<dbReference type="PANTHER" id="PTHR10804:SF11">
    <property type="entry name" value="PROLIFERATION-ASSOCIATED PROTEIN 2G4"/>
    <property type="match status" value="1"/>
</dbReference>
<dbReference type="Proteomes" id="UP001566132">
    <property type="component" value="Unassembled WGS sequence"/>
</dbReference>
<comment type="caution">
    <text evidence="4">The sequence shown here is derived from an EMBL/GenBank/DDBJ whole genome shotgun (WGS) entry which is preliminary data.</text>
</comment>
<evidence type="ECO:0000313" key="5">
    <source>
        <dbReference type="Proteomes" id="UP001566132"/>
    </source>
</evidence>
<dbReference type="Gene3D" id="1.10.10.10">
    <property type="entry name" value="Winged helix-like DNA-binding domain superfamily/Winged helix DNA-binding domain"/>
    <property type="match status" value="1"/>
</dbReference>
<name>A0ABD1F114_HYPHA</name>
<dbReference type="InterPro" id="IPR036388">
    <property type="entry name" value="WH-like_DNA-bd_sf"/>
</dbReference>
<proteinExistence type="inferred from homology"/>